<protein>
    <submittedName>
        <fullName evidence="1">Uncharacterized protein</fullName>
    </submittedName>
</protein>
<dbReference type="AlphaFoldDB" id="A0AAD6QUX1"/>
<sequence length="61" mass="6761">MKEGWARSWVRAGLLNRYCKETNSLISDSIGVSFSINVGIPCLCLFPIDGKMIETADDPKI</sequence>
<proteinExistence type="predicted"/>
<accession>A0AAD6QUX1</accession>
<keyword evidence="2" id="KW-1185">Reference proteome</keyword>
<organism evidence="1 2">
    <name type="scientific">Populus alba x Populus x berolinensis</name>
    <dbReference type="NCBI Taxonomy" id="444605"/>
    <lineage>
        <taxon>Eukaryota</taxon>
        <taxon>Viridiplantae</taxon>
        <taxon>Streptophyta</taxon>
        <taxon>Embryophyta</taxon>
        <taxon>Tracheophyta</taxon>
        <taxon>Spermatophyta</taxon>
        <taxon>Magnoliopsida</taxon>
        <taxon>eudicotyledons</taxon>
        <taxon>Gunneridae</taxon>
        <taxon>Pentapetalae</taxon>
        <taxon>rosids</taxon>
        <taxon>fabids</taxon>
        <taxon>Malpighiales</taxon>
        <taxon>Salicaceae</taxon>
        <taxon>Saliceae</taxon>
        <taxon>Populus</taxon>
    </lineage>
</organism>
<name>A0AAD6QUX1_9ROSI</name>
<evidence type="ECO:0000313" key="1">
    <source>
        <dbReference type="EMBL" id="KAJ6997014.1"/>
    </source>
</evidence>
<gene>
    <name evidence="1" type="ORF">NC653_013559</name>
</gene>
<reference evidence="1" key="1">
    <citation type="journal article" date="2023" name="Mol. Ecol. Resour.">
        <title>Chromosome-level genome assembly of a triploid poplar Populus alba 'Berolinensis'.</title>
        <authorList>
            <person name="Chen S."/>
            <person name="Yu Y."/>
            <person name="Wang X."/>
            <person name="Wang S."/>
            <person name="Zhang T."/>
            <person name="Zhou Y."/>
            <person name="He R."/>
            <person name="Meng N."/>
            <person name="Wang Y."/>
            <person name="Liu W."/>
            <person name="Liu Z."/>
            <person name="Liu J."/>
            <person name="Guo Q."/>
            <person name="Huang H."/>
            <person name="Sederoff R.R."/>
            <person name="Wang G."/>
            <person name="Qu G."/>
            <person name="Chen S."/>
        </authorList>
    </citation>
    <scope>NUCLEOTIDE SEQUENCE</scope>
    <source>
        <strain evidence="1">SC-2020</strain>
    </source>
</reference>
<dbReference type="EMBL" id="JAQIZT010000005">
    <property type="protein sequence ID" value="KAJ6997014.1"/>
    <property type="molecule type" value="Genomic_DNA"/>
</dbReference>
<evidence type="ECO:0000313" key="2">
    <source>
        <dbReference type="Proteomes" id="UP001164929"/>
    </source>
</evidence>
<dbReference type="Proteomes" id="UP001164929">
    <property type="component" value="Chromosome 5"/>
</dbReference>
<comment type="caution">
    <text evidence="1">The sequence shown here is derived from an EMBL/GenBank/DDBJ whole genome shotgun (WGS) entry which is preliminary data.</text>
</comment>